<dbReference type="Pfam" id="PF00563">
    <property type="entry name" value="EAL"/>
    <property type="match status" value="1"/>
</dbReference>
<dbReference type="InterPro" id="IPR050706">
    <property type="entry name" value="Cyclic-di-GMP_PDE-like"/>
</dbReference>
<organism evidence="3 4">
    <name type="scientific">Iodidimonas gelatinilytica</name>
    <dbReference type="NCBI Taxonomy" id="1236966"/>
    <lineage>
        <taxon>Bacteria</taxon>
        <taxon>Pseudomonadati</taxon>
        <taxon>Pseudomonadota</taxon>
        <taxon>Alphaproteobacteria</taxon>
        <taxon>Iodidimonadales</taxon>
        <taxon>Iodidimonadaceae</taxon>
        <taxon>Iodidimonas</taxon>
    </lineage>
</organism>
<dbReference type="CDD" id="cd01949">
    <property type="entry name" value="GGDEF"/>
    <property type="match status" value="1"/>
</dbReference>
<dbReference type="NCBIfam" id="TIGR00254">
    <property type="entry name" value="GGDEF"/>
    <property type="match status" value="1"/>
</dbReference>
<dbReference type="CDD" id="cd01948">
    <property type="entry name" value="EAL"/>
    <property type="match status" value="1"/>
</dbReference>
<dbReference type="AlphaFoldDB" id="A0A5A7MTF2"/>
<dbReference type="PROSITE" id="PS50887">
    <property type="entry name" value="GGDEF"/>
    <property type="match status" value="1"/>
</dbReference>
<dbReference type="SUPFAM" id="SSF141868">
    <property type="entry name" value="EAL domain-like"/>
    <property type="match status" value="1"/>
</dbReference>
<dbReference type="RefSeq" id="WP_150000597.1">
    <property type="nucleotide sequence ID" value="NZ_BKCL01000005.1"/>
</dbReference>
<evidence type="ECO:0000259" key="1">
    <source>
        <dbReference type="PROSITE" id="PS50883"/>
    </source>
</evidence>
<proteinExistence type="predicted"/>
<dbReference type="Gene3D" id="3.20.20.450">
    <property type="entry name" value="EAL domain"/>
    <property type="match status" value="1"/>
</dbReference>
<accession>A0A5A7MTF2</accession>
<comment type="caution">
    <text evidence="3">The sequence shown here is derived from an EMBL/GenBank/DDBJ whole genome shotgun (WGS) entry which is preliminary data.</text>
</comment>
<gene>
    <name evidence="3" type="ORF">JCM17844_19050</name>
</gene>
<dbReference type="SUPFAM" id="SSF55073">
    <property type="entry name" value="Nucleotide cyclase"/>
    <property type="match status" value="1"/>
</dbReference>
<evidence type="ECO:0000313" key="4">
    <source>
        <dbReference type="Proteomes" id="UP000322084"/>
    </source>
</evidence>
<dbReference type="PANTHER" id="PTHR33121">
    <property type="entry name" value="CYCLIC DI-GMP PHOSPHODIESTERASE PDEF"/>
    <property type="match status" value="1"/>
</dbReference>
<dbReference type="InterPro" id="IPR001633">
    <property type="entry name" value="EAL_dom"/>
</dbReference>
<dbReference type="Pfam" id="PF00990">
    <property type="entry name" value="GGDEF"/>
    <property type="match status" value="1"/>
</dbReference>
<sequence>MRMADTERPLSQIDCLLITGRDVDQWMGLLASSQVDVQHVSMAAASRMVDRQAPQVVFIDIETFTAHRSACSQLLFKWGHPRPLVIALILSQNHQVSPEFLKVACDPLVDDIILSESNPKLLSARVFYLLMRHHDRMVAPLHLEWAAADVMPVEQAVEQKNDLEKNLLGSSVLGQRAFRNRIRAAVEMAEADHPLCLVIINVDRFKRVLSQYGRDNGDLVLRASLNRIRAAAAALTHYVKARAGEQEARRLHHMPLVGQLSGEEFAILLPGLRGKANITQAVQSLLQRVSAPLRVDERSVYLSASAGIAVAPTDALTADDLLKAAHSAVTSAKQRPGNSVAFYSQHLAASEAQKMEVEGRLRDAMALGELEMYFQPQASVRSGDVVGVEALVRWNHPDLGLVSPESFIPIAEEAGITVDLGCWVIESALAGLGRLEAAGLPALQLSINVSADMFTDYVGSRLVQVVRDSLKKSGIPPRRLTLEITERTIIDESGNAPQVIDDLKALGVRLALDDFGTGYSSLGYLKALPIDELKIDRTFIMGQDKEDRAFLRAIISMAKTLNMVVVAEGVETQEQLVRLYEEGCDMYQGYLCSPPVSESALPALVKTTFPATSPAKSG</sequence>
<dbReference type="InterPro" id="IPR035919">
    <property type="entry name" value="EAL_sf"/>
</dbReference>
<feature type="domain" description="EAL" evidence="1">
    <location>
        <begin position="354"/>
        <end position="609"/>
    </location>
</feature>
<dbReference type="PROSITE" id="PS50883">
    <property type="entry name" value="EAL"/>
    <property type="match status" value="1"/>
</dbReference>
<evidence type="ECO:0000259" key="2">
    <source>
        <dbReference type="PROSITE" id="PS50887"/>
    </source>
</evidence>
<dbReference type="Gene3D" id="3.30.70.270">
    <property type="match status" value="1"/>
</dbReference>
<dbReference type="EMBL" id="BKCL01000005">
    <property type="protein sequence ID" value="GEQ98268.1"/>
    <property type="molecule type" value="Genomic_DNA"/>
</dbReference>
<dbReference type="SMART" id="SM00052">
    <property type="entry name" value="EAL"/>
    <property type="match status" value="1"/>
</dbReference>
<dbReference type="SMART" id="SM00267">
    <property type="entry name" value="GGDEF"/>
    <property type="match status" value="1"/>
</dbReference>
<evidence type="ECO:0000313" key="3">
    <source>
        <dbReference type="EMBL" id="GEQ98268.1"/>
    </source>
</evidence>
<dbReference type="Proteomes" id="UP000322084">
    <property type="component" value="Unassembled WGS sequence"/>
</dbReference>
<dbReference type="InterPro" id="IPR029787">
    <property type="entry name" value="Nucleotide_cyclase"/>
</dbReference>
<evidence type="ECO:0008006" key="5">
    <source>
        <dbReference type="Google" id="ProtNLM"/>
    </source>
</evidence>
<dbReference type="PANTHER" id="PTHR33121:SF71">
    <property type="entry name" value="OXYGEN SENSOR PROTEIN DOSP"/>
    <property type="match status" value="1"/>
</dbReference>
<feature type="domain" description="GGDEF" evidence="2">
    <location>
        <begin position="193"/>
        <end position="345"/>
    </location>
</feature>
<name>A0A5A7MTF2_9PROT</name>
<reference evidence="3 4" key="1">
    <citation type="submission" date="2019-09" db="EMBL/GenBank/DDBJ databases">
        <title>NBRP : Genome information of microbial organism related human and environment.</title>
        <authorList>
            <person name="Hattori M."/>
            <person name="Oshima K."/>
            <person name="Inaba H."/>
            <person name="Suda W."/>
            <person name="Sakamoto M."/>
            <person name="Iino T."/>
            <person name="Kitahara M."/>
            <person name="Oshida Y."/>
            <person name="Iida T."/>
            <person name="Kudo T."/>
            <person name="Itoh T."/>
            <person name="Ohkuma M."/>
        </authorList>
    </citation>
    <scope>NUCLEOTIDE SEQUENCE [LARGE SCALE GENOMIC DNA]</scope>
    <source>
        <strain evidence="3 4">Hi-2</strain>
    </source>
</reference>
<protein>
    <recommendedName>
        <fullName evidence="5">Bifunctional diguanylate cyclase/phosphodiesterase</fullName>
    </recommendedName>
</protein>
<dbReference type="InterPro" id="IPR043128">
    <property type="entry name" value="Rev_trsase/Diguanyl_cyclase"/>
</dbReference>
<dbReference type="InterPro" id="IPR000160">
    <property type="entry name" value="GGDEF_dom"/>
</dbReference>
<dbReference type="GO" id="GO:0071111">
    <property type="term" value="F:cyclic-guanylate-specific phosphodiesterase activity"/>
    <property type="evidence" value="ECO:0007669"/>
    <property type="project" value="InterPro"/>
</dbReference>